<dbReference type="EMBL" id="UARG01000017">
    <property type="protein sequence ID" value="SQA78293.1"/>
    <property type="molecule type" value="Genomic_DNA"/>
</dbReference>
<proteinExistence type="predicted"/>
<sequence length="41" mass="4619">MKTRTKILIVIVIALLVALLAQDIDSLLNSFYEGYETGKQH</sequence>
<evidence type="ECO:0000313" key="2">
    <source>
        <dbReference type="Proteomes" id="UP000249891"/>
    </source>
</evidence>
<dbReference type="AlphaFoldDB" id="A0A2X2RNR0"/>
<protein>
    <submittedName>
        <fullName evidence="1">Uncharacterized protein</fullName>
    </submittedName>
</protein>
<evidence type="ECO:0000313" key="1">
    <source>
        <dbReference type="EMBL" id="SQA78293.1"/>
    </source>
</evidence>
<accession>A0A2X2RNR0</accession>
<gene>
    <name evidence="1" type="ORF">NCTC11546_01522</name>
</gene>
<reference evidence="1 2" key="1">
    <citation type="submission" date="2018-06" db="EMBL/GenBank/DDBJ databases">
        <authorList>
            <consortium name="Pathogen Informatics"/>
            <person name="Doyle S."/>
        </authorList>
    </citation>
    <scope>NUCLEOTIDE SEQUENCE [LARGE SCALE GENOMIC DNA]</scope>
    <source>
        <strain evidence="1 2">NCTC11546</strain>
    </source>
</reference>
<dbReference type="Proteomes" id="UP000249891">
    <property type="component" value="Unassembled WGS sequence"/>
</dbReference>
<organism evidence="1 2">
    <name type="scientific">Capnocytophaga ochracea</name>
    <dbReference type="NCBI Taxonomy" id="1018"/>
    <lineage>
        <taxon>Bacteria</taxon>
        <taxon>Pseudomonadati</taxon>
        <taxon>Bacteroidota</taxon>
        <taxon>Flavobacteriia</taxon>
        <taxon>Flavobacteriales</taxon>
        <taxon>Flavobacteriaceae</taxon>
        <taxon>Capnocytophaga</taxon>
    </lineage>
</organism>
<dbReference type="RefSeq" id="WP_262510606.1">
    <property type="nucleotide sequence ID" value="NZ_UARG01000017.1"/>
</dbReference>
<name>A0A2X2RNR0_CAPOC</name>